<dbReference type="Proteomes" id="UP000189137">
    <property type="component" value="Unassembled WGS sequence"/>
</dbReference>
<evidence type="ECO:0000313" key="3">
    <source>
        <dbReference type="EMBL" id="CDT23374.1"/>
    </source>
</evidence>
<protein>
    <submittedName>
        <fullName evidence="1">Uncharacterized protein</fullName>
    </submittedName>
</protein>
<dbReference type="Proteomes" id="UP000878956">
    <property type="component" value="Unassembled WGS sequence"/>
</dbReference>
<name>A0A069A4L5_CLODI</name>
<dbReference type="EMBL" id="DAEPXK010000009">
    <property type="protein sequence ID" value="HBH1541713.1"/>
    <property type="molecule type" value="Genomic_DNA"/>
</dbReference>
<dbReference type="RefSeq" id="WP_021368283.1">
    <property type="nucleotide sequence ID" value="NZ_AP031492.1"/>
</dbReference>
<dbReference type="EMBL" id="LK932486">
    <property type="protein sequence ID" value="CDS84669.1"/>
    <property type="molecule type" value="Genomic_DNA"/>
</dbReference>
<reference evidence="4" key="4">
    <citation type="submission" date="2021-06" db="EMBL/GenBank/DDBJ databases">
        <authorList>
            <consortium name="NCBI Pathogen Detection Project"/>
        </authorList>
    </citation>
    <scope>NUCLEOTIDE SEQUENCE</scope>
    <source>
        <strain evidence="4">HN1000</strain>
    </source>
</reference>
<proteinExistence type="predicted"/>
<gene>
    <name evidence="3" type="ORF">BN1095_340365</name>
    <name evidence="2" type="ORF">BN1096_350074</name>
    <name evidence="1" type="ORF">BN1097_1370024</name>
    <name evidence="4" type="ORF">KRM00_001180</name>
    <name evidence="5" type="ORF">SAMEA3375112_00510</name>
</gene>
<evidence type="ECO:0000313" key="4">
    <source>
        <dbReference type="EMBL" id="HBH1541713.1"/>
    </source>
</evidence>
<reference evidence="1" key="1">
    <citation type="submission" date="2014-07" db="EMBL/GenBank/DDBJ databases">
        <authorList>
            <person name="Monot Marc"/>
        </authorList>
    </citation>
    <scope>NUCLEOTIDE SEQUENCE</scope>
    <source>
        <strain evidence="3">7032989</strain>
        <strain evidence="1">7032994</strain>
    </source>
</reference>
<reference evidence="5 6" key="2">
    <citation type="submission" date="2017-02" db="EMBL/GenBank/DDBJ databases">
        <authorList>
            <consortium name="Pathogen Informatics"/>
        </authorList>
    </citation>
    <scope>NUCLEOTIDE SEQUENCE [LARGE SCALE GENOMIC DNA]</scope>
    <source>
        <strain evidence="5 6">VRECD0157</strain>
    </source>
</reference>
<evidence type="ECO:0000313" key="5">
    <source>
        <dbReference type="EMBL" id="SJR87422.1"/>
    </source>
</evidence>
<evidence type="ECO:0000313" key="6">
    <source>
        <dbReference type="Proteomes" id="UP000189137"/>
    </source>
</evidence>
<reference evidence="4" key="3">
    <citation type="journal article" date="2018" name="Genome Biol.">
        <title>SKESA: strategic k-mer extension for scrupulous assemblies.</title>
        <authorList>
            <person name="Souvorov A."/>
            <person name="Agarwala R."/>
            <person name="Lipman D.J."/>
        </authorList>
    </citation>
    <scope>NUCLEOTIDE SEQUENCE</scope>
    <source>
        <strain evidence="4">HN1000</strain>
    </source>
</reference>
<sequence>MLNEKNLKNIKNILQMVQMKHLKDFENWGINKRKKETAINSLINIIQNDGEKLDYFKEWISIFTIDGHNNYYVFNYNDSDLELEDLKNIVEDIVSENLLEIDTSDLEETKVIYKKNDVINKRLIIRFISPALISCKNENENGNIESGLEKTFYFATLFLDLSLKQIIVSIPHTVGIKSIDNIEAKARDFSEIAKYYVSKLEDLLTTYNIQIEKYNDWIYDATYELAEEGSAHNNPEINKKYEENIDKIDEFAKKIAIASGITDKAIIENFKEGVGILYENILIDEFGVVEDENQYSTFVQNGDGVNSYCRVGSKTATLKSGKGHAIAKTSRNNEDVKNLGVMKSFNGTLSRFLIEVLDKELYLIRTDTSKFIEERVIYDVIRKVGEYKYTFRKSE</sequence>
<dbReference type="EMBL" id="LK933005">
    <property type="protein sequence ID" value="CDT23374.1"/>
    <property type="molecule type" value="Genomic_DNA"/>
</dbReference>
<accession>A0A069A4L5</accession>
<dbReference type="EMBL" id="FUPS01000001">
    <property type="protein sequence ID" value="SJR87422.1"/>
    <property type="molecule type" value="Genomic_DNA"/>
</dbReference>
<evidence type="ECO:0000313" key="1">
    <source>
        <dbReference type="EMBL" id="CDS83036.1"/>
    </source>
</evidence>
<dbReference type="EMBL" id="LK932344">
    <property type="protein sequence ID" value="CDS83036.1"/>
    <property type="molecule type" value="Genomic_DNA"/>
</dbReference>
<evidence type="ECO:0000313" key="2">
    <source>
        <dbReference type="EMBL" id="CDS84669.1"/>
    </source>
</evidence>
<dbReference type="AlphaFoldDB" id="A0A069A4L5"/>
<organism evidence="1">
    <name type="scientific">Clostridioides difficile</name>
    <name type="common">Peptoclostridium difficile</name>
    <dbReference type="NCBI Taxonomy" id="1496"/>
    <lineage>
        <taxon>Bacteria</taxon>
        <taxon>Bacillati</taxon>
        <taxon>Bacillota</taxon>
        <taxon>Clostridia</taxon>
        <taxon>Peptostreptococcales</taxon>
        <taxon>Peptostreptococcaceae</taxon>
        <taxon>Clostridioides</taxon>
    </lineage>
</organism>